<evidence type="ECO:0000313" key="1">
    <source>
        <dbReference type="EMBL" id="MEL5994630.1"/>
    </source>
</evidence>
<evidence type="ECO:0008006" key="3">
    <source>
        <dbReference type="Google" id="ProtNLM"/>
    </source>
</evidence>
<dbReference type="SUPFAM" id="SSF52540">
    <property type="entry name" value="P-loop containing nucleoside triphosphate hydrolases"/>
    <property type="match status" value="1"/>
</dbReference>
<protein>
    <recommendedName>
        <fullName evidence="3">AAA family ATPase</fullName>
    </recommendedName>
</protein>
<dbReference type="Gene3D" id="3.40.50.300">
    <property type="entry name" value="P-loop containing nucleotide triphosphate hydrolases"/>
    <property type="match status" value="1"/>
</dbReference>
<dbReference type="EMBL" id="JBCEVZ010000021">
    <property type="protein sequence ID" value="MEL5994630.1"/>
    <property type="molecule type" value="Genomic_DNA"/>
</dbReference>
<organism evidence="1 2">
    <name type="scientific">Hymenobacter segetis</name>
    <dbReference type="NCBI Taxonomy" id="2025509"/>
    <lineage>
        <taxon>Bacteria</taxon>
        <taxon>Pseudomonadati</taxon>
        <taxon>Bacteroidota</taxon>
        <taxon>Cytophagia</taxon>
        <taxon>Cytophagales</taxon>
        <taxon>Hymenobacteraceae</taxon>
        <taxon>Hymenobacter</taxon>
    </lineage>
</organism>
<gene>
    <name evidence="1" type="ORF">AAFH49_10460</name>
</gene>
<dbReference type="InterPro" id="IPR027417">
    <property type="entry name" value="P-loop_NTPase"/>
</dbReference>
<keyword evidence="2" id="KW-1185">Reference proteome</keyword>
<dbReference type="Proteomes" id="UP001479606">
    <property type="component" value="Unassembled WGS sequence"/>
</dbReference>
<accession>A0ABU9LVP8</accession>
<sequence>MPQLLENREKLRHRSTEAVRFAVPLVFQDDEPVIWPRTLNLIQGQTGSHKSRVAALFATVMIAAGIPACDAVGLARHGEEGQSYTLCYVDTERNASDDFPFAIQQMRERAGYARNEHPACFDFITLEPIPRAERLKALGQYLEYVRGKYQNHLVIVLDVLTDCISSFNDEKESLLLVDMLNRFINSRDVTFLCVIHENPGGVKARGHLGTEAQNKASTVLQVAYMKQANGEATDVIEMRYLKRRNGSPGLSFHVAYDEATKGLIRADATAVAQATASRRAKATPNELAPALATELAFGPLASGELEKRLAARLGASARTIRERIAELAATAEKLPNMAGCECVLTKAKDGKETRYSLTPVGAD</sequence>
<comment type="caution">
    <text evidence="1">The sequence shown here is derived from an EMBL/GenBank/DDBJ whole genome shotgun (WGS) entry which is preliminary data.</text>
</comment>
<name>A0ABU9LVP8_9BACT</name>
<evidence type="ECO:0000313" key="2">
    <source>
        <dbReference type="Proteomes" id="UP001479606"/>
    </source>
</evidence>
<reference evidence="1 2" key="1">
    <citation type="journal article" date="2018" name="Arch. Microbiol.">
        <title>Hymenobacter segetis sp. nov., isolated from soil.</title>
        <authorList>
            <person name="Ten L.N."/>
            <person name="Lim S.J."/>
            <person name="Kim B.O."/>
            <person name="Kang I.K."/>
            <person name="Jung H.Y."/>
        </authorList>
    </citation>
    <scope>NUCLEOTIDE SEQUENCE [LARGE SCALE GENOMIC DNA]</scope>
    <source>
        <strain evidence="1 2">S7-3-11</strain>
    </source>
</reference>
<proteinExistence type="predicted"/>